<dbReference type="AlphaFoldDB" id="A0AAV9D0V0"/>
<comment type="caution">
    <text evidence="2">The sequence shown here is derived from an EMBL/GenBank/DDBJ whole genome shotgun (WGS) entry which is preliminary data.</text>
</comment>
<dbReference type="PANTHER" id="PTHR36068">
    <property type="entry name" value="OS01G0102500 PROTEIN"/>
    <property type="match status" value="1"/>
</dbReference>
<dbReference type="PANTHER" id="PTHR36068:SF1">
    <property type="entry name" value="OS01G0102500 PROTEIN"/>
    <property type="match status" value="1"/>
</dbReference>
<reference evidence="2" key="1">
    <citation type="journal article" date="2023" name="Nat. Commun.">
        <title>Diploid and tetraploid genomes of Acorus and the evolution of monocots.</title>
        <authorList>
            <person name="Ma L."/>
            <person name="Liu K.W."/>
            <person name="Li Z."/>
            <person name="Hsiao Y.Y."/>
            <person name="Qi Y."/>
            <person name="Fu T."/>
            <person name="Tang G.D."/>
            <person name="Zhang D."/>
            <person name="Sun W.H."/>
            <person name="Liu D.K."/>
            <person name="Li Y."/>
            <person name="Chen G.Z."/>
            <person name="Liu X.D."/>
            <person name="Liao X.Y."/>
            <person name="Jiang Y.T."/>
            <person name="Yu X."/>
            <person name="Hao Y."/>
            <person name="Huang J."/>
            <person name="Zhao X.W."/>
            <person name="Ke S."/>
            <person name="Chen Y.Y."/>
            <person name="Wu W.L."/>
            <person name="Hsu J.L."/>
            <person name="Lin Y.F."/>
            <person name="Huang M.D."/>
            <person name="Li C.Y."/>
            <person name="Huang L."/>
            <person name="Wang Z.W."/>
            <person name="Zhao X."/>
            <person name="Zhong W.Y."/>
            <person name="Peng D.H."/>
            <person name="Ahmad S."/>
            <person name="Lan S."/>
            <person name="Zhang J.S."/>
            <person name="Tsai W.C."/>
            <person name="Van de Peer Y."/>
            <person name="Liu Z.J."/>
        </authorList>
    </citation>
    <scope>NUCLEOTIDE SEQUENCE</scope>
    <source>
        <strain evidence="2">CP</strain>
    </source>
</reference>
<feature type="region of interest" description="Disordered" evidence="1">
    <location>
        <begin position="25"/>
        <end position="70"/>
    </location>
</feature>
<organism evidence="2 3">
    <name type="scientific">Acorus calamus</name>
    <name type="common">Sweet flag</name>
    <dbReference type="NCBI Taxonomy" id="4465"/>
    <lineage>
        <taxon>Eukaryota</taxon>
        <taxon>Viridiplantae</taxon>
        <taxon>Streptophyta</taxon>
        <taxon>Embryophyta</taxon>
        <taxon>Tracheophyta</taxon>
        <taxon>Spermatophyta</taxon>
        <taxon>Magnoliopsida</taxon>
        <taxon>Liliopsida</taxon>
        <taxon>Acoraceae</taxon>
        <taxon>Acorus</taxon>
    </lineage>
</organism>
<sequence>MRFRRRIRRNPNPVVPAAAASAHLARSGLPLPGSHPVVGRRLRSRRQPAPKPGAPPLGGSPLEGDAGDSCRRVPALPRWGRRGRRNCLFTASRRAMGTKIDARELRHRTVKRFLEDFAGESSSAAADAAIRHMYSPDLRAGWGVHVVQEVKLLARKSDRAALDAAIEELVGLSLQREVAAESIYKERCVSIEDVQSWGKYMSVSGSSEDEHDIITLLYTEEGLLTVDENREGRVAAFGMILRSRALQLSSSEKSMSFRCMDPTQWWMRKIVFSSFRIVLGVISASHRSFSS</sequence>
<protein>
    <submittedName>
        <fullName evidence="2">Uncharacterized protein</fullName>
    </submittedName>
</protein>
<evidence type="ECO:0000313" key="3">
    <source>
        <dbReference type="Proteomes" id="UP001180020"/>
    </source>
</evidence>
<proteinExistence type="predicted"/>
<name>A0AAV9D0V0_ACOCL</name>
<reference evidence="2" key="2">
    <citation type="submission" date="2023-06" db="EMBL/GenBank/DDBJ databases">
        <authorList>
            <person name="Ma L."/>
            <person name="Liu K.-W."/>
            <person name="Li Z."/>
            <person name="Hsiao Y.-Y."/>
            <person name="Qi Y."/>
            <person name="Fu T."/>
            <person name="Tang G."/>
            <person name="Zhang D."/>
            <person name="Sun W.-H."/>
            <person name="Liu D.-K."/>
            <person name="Li Y."/>
            <person name="Chen G.-Z."/>
            <person name="Liu X.-D."/>
            <person name="Liao X.-Y."/>
            <person name="Jiang Y.-T."/>
            <person name="Yu X."/>
            <person name="Hao Y."/>
            <person name="Huang J."/>
            <person name="Zhao X.-W."/>
            <person name="Ke S."/>
            <person name="Chen Y.-Y."/>
            <person name="Wu W.-L."/>
            <person name="Hsu J.-L."/>
            <person name="Lin Y.-F."/>
            <person name="Huang M.-D."/>
            <person name="Li C.-Y."/>
            <person name="Huang L."/>
            <person name="Wang Z.-W."/>
            <person name="Zhao X."/>
            <person name="Zhong W.-Y."/>
            <person name="Peng D.-H."/>
            <person name="Ahmad S."/>
            <person name="Lan S."/>
            <person name="Zhang J.-S."/>
            <person name="Tsai W.-C."/>
            <person name="Van De Peer Y."/>
            <person name="Liu Z.-J."/>
        </authorList>
    </citation>
    <scope>NUCLEOTIDE SEQUENCE</scope>
    <source>
        <strain evidence="2">CP</strain>
        <tissue evidence="2">Leaves</tissue>
    </source>
</reference>
<evidence type="ECO:0000313" key="2">
    <source>
        <dbReference type="EMBL" id="KAK1293798.1"/>
    </source>
</evidence>
<feature type="compositionally biased region" description="Basic residues" evidence="1">
    <location>
        <begin position="38"/>
        <end position="48"/>
    </location>
</feature>
<evidence type="ECO:0000256" key="1">
    <source>
        <dbReference type="SAM" id="MobiDB-lite"/>
    </source>
</evidence>
<dbReference type="Proteomes" id="UP001180020">
    <property type="component" value="Unassembled WGS sequence"/>
</dbReference>
<keyword evidence="3" id="KW-1185">Reference proteome</keyword>
<accession>A0AAV9D0V0</accession>
<gene>
    <name evidence="2" type="ORF">QJS10_CPA16g00916</name>
</gene>
<dbReference type="EMBL" id="JAUJYO010000016">
    <property type="protein sequence ID" value="KAK1293798.1"/>
    <property type="molecule type" value="Genomic_DNA"/>
</dbReference>